<dbReference type="EMBL" id="CP073910">
    <property type="protein sequence ID" value="QUT06583.1"/>
    <property type="molecule type" value="Genomic_DNA"/>
</dbReference>
<organism evidence="1 2">
    <name type="scientific">Sphingobium phenoxybenzoativorans</name>
    <dbReference type="NCBI Taxonomy" id="1592790"/>
    <lineage>
        <taxon>Bacteria</taxon>
        <taxon>Pseudomonadati</taxon>
        <taxon>Pseudomonadota</taxon>
        <taxon>Alphaproteobacteria</taxon>
        <taxon>Sphingomonadales</taxon>
        <taxon>Sphingomonadaceae</taxon>
        <taxon>Sphingobium</taxon>
    </lineage>
</organism>
<sequence length="47" mass="5233">MEPARYVAVQPPMAHEGVGRALRAAYIAKGDDLPNEMARLLQRLDKL</sequence>
<evidence type="ECO:0000313" key="2">
    <source>
        <dbReference type="Proteomes" id="UP000681425"/>
    </source>
</evidence>
<dbReference type="Proteomes" id="UP000681425">
    <property type="component" value="Chromosome"/>
</dbReference>
<name>A0A975Q2M2_9SPHN</name>
<dbReference type="AlphaFoldDB" id="A0A975Q2M2"/>
<evidence type="ECO:0000313" key="1">
    <source>
        <dbReference type="EMBL" id="QUT06583.1"/>
    </source>
</evidence>
<protein>
    <recommendedName>
        <fullName evidence="3">Anti-sigma factor NepR domain-containing protein</fullName>
    </recommendedName>
</protein>
<dbReference type="RefSeq" id="WP_212609925.1">
    <property type="nucleotide sequence ID" value="NZ_CP073910.1"/>
</dbReference>
<reference evidence="1" key="1">
    <citation type="submission" date="2021-04" db="EMBL/GenBank/DDBJ databases">
        <title>Isolation of p-tert-butylphenol degrading bacteria Sphingobium phenoxybenzoativorans Tas13 from active sludge.</title>
        <authorList>
            <person name="Li Y."/>
        </authorList>
    </citation>
    <scope>NUCLEOTIDE SEQUENCE</scope>
    <source>
        <strain evidence="1">Tas13</strain>
    </source>
</reference>
<gene>
    <name evidence="1" type="ORF">KFK14_03745</name>
</gene>
<keyword evidence="2" id="KW-1185">Reference proteome</keyword>
<accession>A0A975Q2M2</accession>
<dbReference type="KEGG" id="spph:KFK14_03745"/>
<proteinExistence type="predicted"/>
<evidence type="ECO:0008006" key="3">
    <source>
        <dbReference type="Google" id="ProtNLM"/>
    </source>
</evidence>